<dbReference type="InterPro" id="IPR036633">
    <property type="entry name" value="Prn/Lys/Arg_de-COase_C_sf"/>
</dbReference>
<dbReference type="Pfam" id="PF01276">
    <property type="entry name" value="OKR_DC_1"/>
    <property type="match status" value="1"/>
</dbReference>
<dbReference type="PANTHER" id="PTHR45229:SF3">
    <property type="entry name" value="BIODEGRADATIVE ARGININE DECARBOXYLASE"/>
    <property type="match status" value="1"/>
</dbReference>
<dbReference type="GO" id="GO:0008792">
    <property type="term" value="F:arginine decarboxylase activity"/>
    <property type="evidence" value="ECO:0007669"/>
    <property type="project" value="TreeGrafter"/>
</dbReference>
<keyword evidence="4" id="KW-0456">Lyase</keyword>
<dbReference type="Gene3D" id="3.90.100.10">
    <property type="entry name" value="Orn/Lys/Arg decarboxylase, C-terminal domain"/>
    <property type="match status" value="1"/>
</dbReference>
<dbReference type="Pfam" id="PF03711">
    <property type="entry name" value="OKR_DC_1_C"/>
    <property type="match status" value="1"/>
</dbReference>
<dbReference type="SUPFAM" id="SSF53383">
    <property type="entry name" value="PLP-dependent transferases"/>
    <property type="match status" value="1"/>
</dbReference>
<evidence type="ECO:0000256" key="2">
    <source>
        <dbReference type="ARBA" id="ARBA00022793"/>
    </source>
</evidence>
<dbReference type="PANTHER" id="PTHR45229">
    <property type="entry name" value="CONSTITUTIVE ORNITHINE DECARBOXYLASE"/>
    <property type="match status" value="1"/>
</dbReference>
<dbReference type="Gene3D" id="3.90.1150.10">
    <property type="entry name" value="Aspartate Aminotransferase, domain 1"/>
    <property type="match status" value="1"/>
</dbReference>
<dbReference type="InterPro" id="IPR015424">
    <property type="entry name" value="PyrdxlP-dep_Trfase"/>
</dbReference>
<name>A0A318VDW6_9GAMM</name>
<dbReference type="FunFam" id="3.40.640.10:FF:000008">
    <property type="entry name" value="Lysine decarboxylase, inducible"/>
    <property type="match status" value="1"/>
</dbReference>
<dbReference type="InterPro" id="IPR015421">
    <property type="entry name" value="PyrdxlP-dep_Trfase_major"/>
</dbReference>
<sequence length="740" mass="83732">MHMPFPIIFFDFQTRSESPSNVSVQPLIDALEKSGADVQVIIKGTSTSSFFKGCTRAAAIVLLLENKHIRPEDDSLKAVIQGIRKSHCHAPIFLKSELQVSHHIPKEILNEVHGFIHNLEDTLTFTARNIIREAKKYLDQLAPPFFKALATYTKASSASWHCPGHSGGAAYLKSPSGQLFHDFFGENMLRADVCNAVDELGQLLDHTGPIAESERQAAKIYQSDHLYFVTNGTSSSNKIVWHSLIAPDDIVVVDRNSHKSIIQAIIMTGAIPIFLTPTRNHLGIIGPIPKHEFAWDSIQEKIRNHPLIKDKEKKPRLFSITQSTYDGILYNTNEIKSSLDGHFDAIHFDEAWAAHTGFHECYEDFVAISETQRCEKSLLFSTQSTHKMLAGLSQASQILVQDAKQQKLDHHCFNEAYLMHTSTSPHYPIIASCDITAAMMAQPNGQLFIGEAIAEAIDFRSTMQQIAENHKDNWWFKVWEPREASNIEKPNGNHWKLKQTDGWHGFEDIQSGFNLLDPLKITIITPGLELNGEFCERGMPASIATKYLAEHGVIVEKVSLYSFLLLFTIGVTKSRWNTLITVLQRLKKAYDDNIALTKVMPQFAEQNPQYKTLGLKDMCQKIHDEYRQHDYARMTTQIFNEPVQTAIKPTDAYNQLIRKNTERVPVDQLEGRITTMLITPYPPGIPVLIPGERFNKTIVDYLKFAQHFNGCLPGLETHIHGLIEAKKNGEYEYYVECVKE</sequence>
<dbReference type="InterPro" id="IPR015422">
    <property type="entry name" value="PyrdxlP-dep_Trfase_small"/>
</dbReference>
<keyword evidence="8" id="KW-1185">Reference proteome</keyword>
<evidence type="ECO:0000313" key="7">
    <source>
        <dbReference type="EMBL" id="PYF84565.1"/>
    </source>
</evidence>
<accession>A0A318VDW6</accession>
<organism evidence="7 8">
    <name type="scientific">Marinomonas alcarazii</name>
    <dbReference type="NCBI Taxonomy" id="491949"/>
    <lineage>
        <taxon>Bacteria</taxon>
        <taxon>Pseudomonadati</taxon>
        <taxon>Pseudomonadota</taxon>
        <taxon>Gammaproteobacteria</taxon>
        <taxon>Oceanospirillales</taxon>
        <taxon>Oceanospirillaceae</taxon>
        <taxon>Marinomonas</taxon>
    </lineage>
</organism>
<dbReference type="EMBL" id="QKLW01000001">
    <property type="protein sequence ID" value="PYF84565.1"/>
    <property type="molecule type" value="Genomic_DNA"/>
</dbReference>
<dbReference type="GO" id="GO:0005829">
    <property type="term" value="C:cytosol"/>
    <property type="evidence" value="ECO:0007669"/>
    <property type="project" value="TreeGrafter"/>
</dbReference>
<keyword evidence="3 5" id="KW-0663">Pyridoxal phosphate</keyword>
<dbReference type="InterPro" id="IPR011193">
    <property type="entry name" value="Orn/lys/arg_de-COase"/>
</dbReference>
<dbReference type="RefSeq" id="WP_110572078.1">
    <property type="nucleotide sequence ID" value="NZ_QKLW01000001.1"/>
</dbReference>
<evidence type="ECO:0000259" key="6">
    <source>
        <dbReference type="PROSITE" id="PS00703"/>
    </source>
</evidence>
<dbReference type="SUPFAM" id="SSF55904">
    <property type="entry name" value="Ornithine decarboxylase C-terminal domain"/>
    <property type="match status" value="1"/>
</dbReference>
<feature type="domain" description="Orn/Lys/Arg decarboxylases family 1 pyridoxal-P attachment site" evidence="6">
    <location>
        <begin position="382"/>
        <end position="396"/>
    </location>
</feature>
<dbReference type="AlphaFoldDB" id="A0A318VDW6"/>
<dbReference type="Proteomes" id="UP000247551">
    <property type="component" value="Unassembled WGS sequence"/>
</dbReference>
<dbReference type="InterPro" id="IPR008286">
    <property type="entry name" value="Prn/Lys/Arg_de-COase_C"/>
</dbReference>
<comment type="similarity">
    <text evidence="1">Belongs to the Orn/Lys/Arg decarboxylase class-I family.</text>
</comment>
<comment type="caution">
    <text evidence="7">The sequence shown here is derived from an EMBL/GenBank/DDBJ whole genome shotgun (WGS) entry which is preliminary data.</text>
</comment>
<proteinExistence type="inferred from homology"/>
<gene>
    <name evidence="7" type="ORF">DFP75_101603</name>
</gene>
<evidence type="ECO:0000256" key="5">
    <source>
        <dbReference type="PIRSR" id="PIRSR009393-1"/>
    </source>
</evidence>
<evidence type="ECO:0000256" key="1">
    <source>
        <dbReference type="ARBA" id="ARBA00010671"/>
    </source>
</evidence>
<dbReference type="PROSITE" id="PS00703">
    <property type="entry name" value="OKR_DC_1"/>
    <property type="match status" value="1"/>
</dbReference>
<evidence type="ECO:0000256" key="3">
    <source>
        <dbReference type="ARBA" id="ARBA00022898"/>
    </source>
</evidence>
<dbReference type="InterPro" id="IPR005308">
    <property type="entry name" value="OKR_de-COase_N"/>
</dbReference>
<reference evidence="7 8" key="1">
    <citation type="submission" date="2018-06" db="EMBL/GenBank/DDBJ databases">
        <title>Genomic Encyclopedia of Type Strains, Phase III (KMG-III): the genomes of soil and plant-associated and newly described type strains.</title>
        <authorList>
            <person name="Whitman W."/>
        </authorList>
    </citation>
    <scope>NUCLEOTIDE SEQUENCE [LARGE SCALE GENOMIC DNA]</scope>
    <source>
        <strain evidence="7 8">CECT 7730</strain>
    </source>
</reference>
<dbReference type="GO" id="GO:0006527">
    <property type="term" value="P:L-arginine catabolic process"/>
    <property type="evidence" value="ECO:0007669"/>
    <property type="project" value="TreeGrafter"/>
</dbReference>
<dbReference type="Gene3D" id="3.40.50.2300">
    <property type="match status" value="1"/>
</dbReference>
<feature type="modified residue" description="N6-(pyridoxal phosphate)lysine" evidence="5">
    <location>
        <position position="387"/>
    </location>
</feature>
<evidence type="ECO:0000313" key="8">
    <source>
        <dbReference type="Proteomes" id="UP000247551"/>
    </source>
</evidence>
<dbReference type="PIRSF" id="PIRSF009393">
    <property type="entry name" value="Orn_decarb"/>
    <property type="match status" value="1"/>
</dbReference>
<keyword evidence="2" id="KW-0210">Decarboxylase</keyword>
<protein>
    <submittedName>
        <fullName evidence="7">Ornithine decarboxylase</fullName>
    </submittedName>
</protein>
<dbReference type="Gene3D" id="3.40.640.10">
    <property type="entry name" value="Type I PLP-dependent aspartate aminotransferase-like (Major domain)"/>
    <property type="match status" value="1"/>
</dbReference>
<evidence type="ECO:0000256" key="4">
    <source>
        <dbReference type="ARBA" id="ARBA00023239"/>
    </source>
</evidence>
<dbReference type="Pfam" id="PF03709">
    <property type="entry name" value="OKR_DC_1_N"/>
    <property type="match status" value="1"/>
</dbReference>
<dbReference type="GO" id="GO:0030170">
    <property type="term" value="F:pyridoxal phosphate binding"/>
    <property type="evidence" value="ECO:0007669"/>
    <property type="project" value="TreeGrafter"/>
</dbReference>
<dbReference type="InterPro" id="IPR000310">
    <property type="entry name" value="Orn/Lys/Arg_deCO2ase_major_dom"/>
</dbReference>